<keyword evidence="8" id="KW-1185">Reference proteome</keyword>
<dbReference type="Proteomes" id="UP000233551">
    <property type="component" value="Unassembled WGS sequence"/>
</dbReference>
<dbReference type="Gene3D" id="1.10.472.10">
    <property type="entry name" value="Cyclin-like"/>
    <property type="match status" value="2"/>
</dbReference>
<dbReference type="GO" id="GO:0016538">
    <property type="term" value="F:cyclin-dependent protein serine/threonine kinase regulator activity"/>
    <property type="evidence" value="ECO:0007669"/>
    <property type="project" value="InterPro"/>
</dbReference>
<organism evidence="7 8">
    <name type="scientific">Punica granatum</name>
    <name type="common">Pomegranate</name>
    <dbReference type="NCBI Taxonomy" id="22663"/>
    <lineage>
        <taxon>Eukaryota</taxon>
        <taxon>Viridiplantae</taxon>
        <taxon>Streptophyta</taxon>
        <taxon>Embryophyta</taxon>
        <taxon>Tracheophyta</taxon>
        <taxon>Spermatophyta</taxon>
        <taxon>Magnoliopsida</taxon>
        <taxon>eudicotyledons</taxon>
        <taxon>Gunneridae</taxon>
        <taxon>Pentapetalae</taxon>
        <taxon>rosids</taxon>
        <taxon>malvids</taxon>
        <taxon>Myrtales</taxon>
        <taxon>Lythraceae</taxon>
        <taxon>Punica</taxon>
    </lineage>
</organism>
<evidence type="ECO:0000313" key="8">
    <source>
        <dbReference type="Proteomes" id="UP000233551"/>
    </source>
</evidence>
<evidence type="ECO:0000256" key="5">
    <source>
        <dbReference type="RuleBase" id="RU000383"/>
    </source>
</evidence>
<dbReference type="InterPro" id="IPR046965">
    <property type="entry name" value="Cyclin_A/B-like"/>
</dbReference>
<evidence type="ECO:0000259" key="6">
    <source>
        <dbReference type="SMART" id="SM00385"/>
    </source>
</evidence>
<keyword evidence="3 5" id="KW-0195">Cyclin</keyword>
<dbReference type="InterPro" id="IPR036915">
    <property type="entry name" value="Cyclin-like_sf"/>
</dbReference>
<evidence type="ECO:0000256" key="4">
    <source>
        <dbReference type="ARBA" id="ARBA00023306"/>
    </source>
</evidence>
<dbReference type="InterPro" id="IPR039361">
    <property type="entry name" value="Cyclin"/>
</dbReference>
<dbReference type="Pfam" id="PF00134">
    <property type="entry name" value="Cyclin_N"/>
    <property type="match status" value="1"/>
</dbReference>
<dbReference type="InterPro" id="IPR013763">
    <property type="entry name" value="Cyclin-like_dom"/>
</dbReference>
<dbReference type="Pfam" id="PF02984">
    <property type="entry name" value="Cyclin_C"/>
    <property type="match status" value="1"/>
</dbReference>
<comment type="caution">
    <text evidence="7">The sequence shown here is derived from an EMBL/GenBank/DDBJ whole genome shotgun (WGS) entry which is preliminary data.</text>
</comment>
<evidence type="ECO:0000256" key="1">
    <source>
        <dbReference type="ARBA" id="ARBA00006955"/>
    </source>
</evidence>
<evidence type="ECO:0000256" key="2">
    <source>
        <dbReference type="ARBA" id="ARBA00022618"/>
    </source>
</evidence>
<keyword evidence="2" id="KW-0132">Cell division</keyword>
<protein>
    <recommendedName>
        <fullName evidence="6">Cyclin-like domain-containing protein</fullName>
    </recommendedName>
</protein>
<dbReference type="InterPro" id="IPR004367">
    <property type="entry name" value="Cyclin_C-dom"/>
</dbReference>
<dbReference type="EMBL" id="PGOL01001664">
    <property type="protein sequence ID" value="PKI55806.1"/>
    <property type="molecule type" value="Genomic_DNA"/>
</dbReference>
<sequence length="263" mass="30466">MAQVLPDLNEPDGRAVIDLEDYTMMAGNFSAPVFAQHTEAILDEIDTLAVMEYMEDIYRYYKKVHYEFQLMDETLYLAVKLIDQFLSLPPIVRKKLQLVGVTAMLLACKYGEVLVPVVVEDLILISDGAYNRKEVLDMERLMVNTLRFNMSVPTPYVFMMRFLKVAESNKKVRALSALHILRLIILTFTSSDDYVIYVVIFEQLEFLAFFIVEFCLVEYDMLKFPPFLLAASAICTVQWALGWLKFWSKTCEDYTGYTEKLLL</sequence>
<dbReference type="FunFam" id="1.10.472.10:FF:000001">
    <property type="entry name" value="G2/mitotic-specific cyclin"/>
    <property type="match status" value="1"/>
</dbReference>
<dbReference type="SUPFAM" id="SSF47954">
    <property type="entry name" value="Cyclin-like"/>
    <property type="match status" value="2"/>
</dbReference>
<dbReference type="GO" id="GO:0044772">
    <property type="term" value="P:mitotic cell cycle phase transition"/>
    <property type="evidence" value="ECO:0007669"/>
    <property type="project" value="InterPro"/>
</dbReference>
<evidence type="ECO:0000313" key="7">
    <source>
        <dbReference type="EMBL" id="PKI55806.1"/>
    </source>
</evidence>
<evidence type="ECO:0000256" key="3">
    <source>
        <dbReference type="ARBA" id="ARBA00023127"/>
    </source>
</evidence>
<dbReference type="PIRSF" id="PIRSF001771">
    <property type="entry name" value="Cyclin_A_B_D_E"/>
    <property type="match status" value="1"/>
</dbReference>
<dbReference type="SMART" id="SM00385">
    <property type="entry name" value="CYCLIN"/>
    <property type="match status" value="2"/>
</dbReference>
<name>A0A2I0JJR9_PUNGR</name>
<accession>A0A2I0JJR9</accession>
<comment type="similarity">
    <text evidence="1">Belongs to the cyclin family. Cyclin AB subfamily.</text>
</comment>
<feature type="domain" description="Cyclin-like" evidence="6">
    <location>
        <begin position="193"/>
        <end position="263"/>
    </location>
</feature>
<feature type="domain" description="Cyclin-like" evidence="6">
    <location>
        <begin position="59"/>
        <end position="144"/>
    </location>
</feature>
<proteinExistence type="inferred from homology"/>
<reference evidence="7 8" key="1">
    <citation type="submission" date="2017-11" db="EMBL/GenBank/DDBJ databases">
        <title>De-novo sequencing of pomegranate (Punica granatum L.) genome.</title>
        <authorList>
            <person name="Akparov Z."/>
            <person name="Amiraslanov A."/>
            <person name="Hajiyeva S."/>
            <person name="Abbasov M."/>
            <person name="Kaur K."/>
            <person name="Hamwieh A."/>
            <person name="Solovyev V."/>
            <person name="Salamov A."/>
            <person name="Braich B."/>
            <person name="Kosarev P."/>
            <person name="Mahmoud A."/>
            <person name="Hajiyev E."/>
            <person name="Babayeva S."/>
            <person name="Izzatullayeva V."/>
            <person name="Mammadov A."/>
            <person name="Mammadov A."/>
            <person name="Sharifova S."/>
            <person name="Ojaghi J."/>
            <person name="Eynullazada K."/>
            <person name="Bayramov B."/>
            <person name="Abdulazimova A."/>
            <person name="Shahmuradov I."/>
        </authorList>
    </citation>
    <scope>NUCLEOTIDE SEQUENCE [LARGE SCALE GENOMIC DNA]</scope>
    <source>
        <strain evidence="8">cv. AG2017</strain>
        <tissue evidence="7">Leaf</tissue>
    </source>
</reference>
<dbReference type="STRING" id="22663.A0A2I0JJR9"/>
<dbReference type="PANTHER" id="PTHR10177">
    <property type="entry name" value="CYCLINS"/>
    <property type="match status" value="1"/>
</dbReference>
<dbReference type="GO" id="GO:0051301">
    <property type="term" value="P:cell division"/>
    <property type="evidence" value="ECO:0007669"/>
    <property type="project" value="UniProtKB-KW"/>
</dbReference>
<gene>
    <name evidence="7" type="ORF">CRG98_023807</name>
</gene>
<dbReference type="AlphaFoldDB" id="A0A2I0JJR9"/>
<dbReference type="InterPro" id="IPR006671">
    <property type="entry name" value="Cyclin_N"/>
</dbReference>
<keyword evidence="4" id="KW-0131">Cell cycle</keyword>